<feature type="binding site" evidence="4">
    <location>
        <position position="9"/>
    </location>
    <ligand>
        <name>a divalent metal cation</name>
        <dbReference type="ChEBI" id="CHEBI:60240"/>
        <label>1</label>
    </ligand>
</feature>
<feature type="binding site" evidence="4">
    <location>
        <position position="95"/>
    </location>
    <ligand>
        <name>a divalent metal cation</name>
        <dbReference type="ChEBI" id="CHEBI:60240"/>
        <label>1</label>
    </ligand>
</feature>
<dbReference type="STRING" id="1125411.W908_08005"/>
<evidence type="ECO:0000256" key="4">
    <source>
        <dbReference type="PIRSR" id="PIRSR005902-1"/>
    </source>
</evidence>
<dbReference type="Pfam" id="PF01026">
    <property type="entry name" value="TatD_DNase"/>
    <property type="match status" value="1"/>
</dbReference>
<keyword evidence="2 4" id="KW-0479">Metal-binding</keyword>
<dbReference type="GO" id="GO:0046872">
    <property type="term" value="F:metal ion binding"/>
    <property type="evidence" value="ECO:0007669"/>
    <property type="project" value="UniProtKB-KW"/>
</dbReference>
<feature type="binding site" evidence="4">
    <location>
        <position position="205"/>
    </location>
    <ligand>
        <name>a divalent metal cation</name>
        <dbReference type="ChEBI" id="CHEBI:60240"/>
        <label>1</label>
    </ligand>
</feature>
<dbReference type="PROSITE" id="PS01137">
    <property type="entry name" value="TATD_1"/>
    <property type="match status" value="1"/>
</dbReference>
<dbReference type="GO" id="GO:0016788">
    <property type="term" value="F:hydrolase activity, acting on ester bonds"/>
    <property type="evidence" value="ECO:0007669"/>
    <property type="project" value="InterPro"/>
</dbReference>
<feature type="binding site" evidence="4">
    <location>
        <position position="155"/>
    </location>
    <ligand>
        <name>a divalent metal cation</name>
        <dbReference type="ChEBI" id="CHEBI:60240"/>
        <label>2</label>
    </ligand>
</feature>
<proteinExistence type="inferred from homology"/>
<protein>
    <submittedName>
        <fullName evidence="5">DNAase</fullName>
    </submittedName>
</protein>
<name>A0A0M3T2C0_9GAMM</name>
<sequence>MQIVDSHCHIDRVDLDAFGGSMESMLRHASELSVSKFLCVCIDLEHFEQVHNLSLTYPNIYSSAGVHPTETNCKDPSVEELLEYADKEKVIAIGETGLDYFHVRKDEADWQRERFKRHIEASNVSGKPMIIHMRDSKEDTIEMLSKEKAQKGVMHCFSEDLHTAEAALDLGFYISFSGILTFKSAESLREVAKKIPAERILVETDSPYLTPVPKRGKPNSPAYTYYVAEKLAEIRNTSISEIAKVTTQNFNRLFFT</sequence>
<evidence type="ECO:0000313" key="5">
    <source>
        <dbReference type="EMBL" id="ALE02465.1"/>
    </source>
</evidence>
<dbReference type="PROSITE" id="PS01091">
    <property type="entry name" value="TATD_3"/>
    <property type="match status" value="1"/>
</dbReference>
<feature type="binding site" evidence="4">
    <location>
        <position position="132"/>
    </location>
    <ligand>
        <name>a divalent metal cation</name>
        <dbReference type="ChEBI" id="CHEBI:60240"/>
        <label>2</label>
    </ligand>
</feature>
<dbReference type="PIRSF" id="PIRSF005902">
    <property type="entry name" value="DNase_TatD"/>
    <property type="match status" value="1"/>
</dbReference>
<gene>
    <name evidence="5" type="ORF">W908_08005</name>
</gene>
<dbReference type="GO" id="GO:0004536">
    <property type="term" value="F:DNA nuclease activity"/>
    <property type="evidence" value="ECO:0007669"/>
    <property type="project" value="InterPro"/>
</dbReference>
<dbReference type="GO" id="GO:0005829">
    <property type="term" value="C:cytosol"/>
    <property type="evidence" value="ECO:0007669"/>
    <property type="project" value="TreeGrafter"/>
</dbReference>
<dbReference type="NCBIfam" id="TIGR00010">
    <property type="entry name" value="YchF/TatD family DNA exonuclease"/>
    <property type="match status" value="1"/>
</dbReference>
<evidence type="ECO:0000256" key="1">
    <source>
        <dbReference type="ARBA" id="ARBA00009275"/>
    </source>
</evidence>
<feature type="binding site" evidence="4">
    <location>
        <position position="7"/>
    </location>
    <ligand>
        <name>a divalent metal cation</name>
        <dbReference type="ChEBI" id="CHEBI:60240"/>
        <label>1</label>
    </ligand>
</feature>
<dbReference type="CDD" id="cd01310">
    <property type="entry name" value="TatD_DNAse"/>
    <property type="match status" value="1"/>
</dbReference>
<dbReference type="InterPro" id="IPR015991">
    <property type="entry name" value="TatD/YcfH-like"/>
</dbReference>
<dbReference type="InterPro" id="IPR018228">
    <property type="entry name" value="DNase_TatD-rel_CS"/>
</dbReference>
<dbReference type="Proteomes" id="UP000068905">
    <property type="component" value="Chromosome"/>
</dbReference>
<dbReference type="AlphaFoldDB" id="A0A0M3T2C0"/>
<dbReference type="FunFam" id="3.20.20.140:FF:000005">
    <property type="entry name" value="TatD family hydrolase"/>
    <property type="match status" value="1"/>
</dbReference>
<keyword evidence="3" id="KW-0378">Hydrolase</keyword>
<dbReference type="PATRIC" id="fig|1125411.7.peg.1574"/>
<dbReference type="OrthoDB" id="9810005at2"/>
<evidence type="ECO:0000256" key="2">
    <source>
        <dbReference type="ARBA" id="ARBA00022723"/>
    </source>
</evidence>
<dbReference type="InterPro" id="IPR001130">
    <property type="entry name" value="TatD-like"/>
</dbReference>
<dbReference type="PANTHER" id="PTHR46124">
    <property type="entry name" value="D-AMINOACYL-TRNA DEACYLASE"/>
    <property type="match status" value="1"/>
</dbReference>
<evidence type="ECO:0000313" key="6">
    <source>
        <dbReference type="Proteomes" id="UP000068905"/>
    </source>
</evidence>
<accession>A0A0M3T2C0</accession>
<dbReference type="InterPro" id="IPR032466">
    <property type="entry name" value="Metal_Hydrolase"/>
</dbReference>
<organism evidence="5 6">
    <name type="scientific">Candidatus Pseudothioglobus singularis PS1</name>
    <dbReference type="NCBI Taxonomy" id="1125411"/>
    <lineage>
        <taxon>Bacteria</taxon>
        <taxon>Pseudomonadati</taxon>
        <taxon>Pseudomonadota</taxon>
        <taxon>Gammaproteobacteria</taxon>
        <taxon>Candidatus Pseudothioglobaceae</taxon>
        <taxon>Candidatus Pseudothioglobus</taxon>
    </lineage>
</organism>
<reference evidence="5 6" key="1">
    <citation type="journal article" date="2015" name="Genome Announc.">
        <title>Genome Sequence of 'Candidatus Thioglobus singularis' Strain PS1, a Mixotroph from the SUP05 Clade of Marine Gammaproteobacteria.</title>
        <authorList>
            <person name="Marshall K.T."/>
            <person name="Morris R.M."/>
        </authorList>
    </citation>
    <scope>NUCLEOTIDE SEQUENCE [LARGE SCALE GENOMIC DNA]</scope>
    <source>
        <strain evidence="5 6">PS1</strain>
    </source>
</reference>
<comment type="similarity">
    <text evidence="1">Belongs to the metallo-dependent hydrolases superfamily. TatD-type hydrolase family.</text>
</comment>
<dbReference type="Gene3D" id="3.20.20.140">
    <property type="entry name" value="Metal-dependent hydrolases"/>
    <property type="match status" value="1"/>
</dbReference>
<dbReference type="RefSeq" id="WP_020026280.1">
    <property type="nucleotide sequence ID" value="NZ_CP006911.1"/>
</dbReference>
<dbReference type="PANTHER" id="PTHR46124:SF2">
    <property type="entry name" value="D-AMINOACYL-TRNA DEACYLASE"/>
    <property type="match status" value="1"/>
</dbReference>
<keyword evidence="6" id="KW-1185">Reference proteome</keyword>
<dbReference type="SUPFAM" id="SSF51556">
    <property type="entry name" value="Metallo-dependent hydrolases"/>
    <property type="match status" value="1"/>
</dbReference>
<dbReference type="KEGG" id="tsn:W908_08005"/>
<dbReference type="EMBL" id="CP006911">
    <property type="protein sequence ID" value="ALE02465.1"/>
    <property type="molecule type" value="Genomic_DNA"/>
</dbReference>
<evidence type="ECO:0000256" key="3">
    <source>
        <dbReference type="ARBA" id="ARBA00022801"/>
    </source>
</evidence>